<protein>
    <submittedName>
        <fullName evidence="1">Uncharacterized protein</fullName>
    </submittedName>
</protein>
<keyword evidence="2" id="KW-1185">Reference proteome</keyword>
<dbReference type="Proteomes" id="UP000828941">
    <property type="component" value="Chromosome 6"/>
</dbReference>
<evidence type="ECO:0000313" key="1">
    <source>
        <dbReference type="EMBL" id="KAI4338173.1"/>
    </source>
</evidence>
<sequence length="973" mass="109219">MAKGNSSNDLQKIMEEIRSSEIVEDRIRLFTELGNIDLTEIPDLASLVDCLIFDLSRCLPQILTLGIKASVWCGKHLKMTLLSTQDSQEDEHSSLFYQLLQDVLSFSASTLSGLMMLQVFGEKALMDTVEKFILEVLILTKDSVSDVKKNESFGAEILKITHIVIDAVIKLCKVSDEWVNWEIFDEKPLSLRKPDSGDYVINITNCAIEKLSQIGVIAANNGGNSVNILNVSWKGVVSLLQNGGGNLAEKVKIANVVVTLLTLVTEHLKCAAEAWCSSQKETISVPEAKRIFVPVKFFLINAVKICSFYPCQAYAIYREIILCVLMVSTFRIELNKKIPLKSACTVITELLEQTSLDLVIFLLNSDKVKLEQKLEVLECLFTNEVNSHSSVDNPTVGVCSLTTMSDIFSISCEGMGRARILIIGRVALFISLLRVSLELDEDVKVGIAKKLQWCLDTLVEEDVYSNMLILQIPLISGSGKTAQLVWQPLFTSLLNAIKTFMIVISSSKAWPELESFLLEDMFHPHFLCWEIVMECWCFVLRYAETEFATNIIGKLCSLLKLLASSDSVLLPNSSLRKLARSICVLLTHGTQAMINQVYVSLIDDDRSQLSSILCLALFIEGFPLKLLSDELRHTALKRIISDYFEFIESFQEAPLVAHASGLFGIPVFILSAYLQSLPTSLSDIDARTLKFMVSIGLNYRNSADEKVKEHYLRLLGEILGIIASVKYLYTSHDIEEAILELQNIFISAGLDAQLYKCKPGLAQFMAGLIHMEISEKDDDAKSCAVWELYHMLLKERHWAFIHLALTAFGYFAARTKCNQLWRFVPDDAALSYDAVSGEKANKDRFMHDFKAFLEKEMALLTIEPCPKKLELLGREGRLLKEMVHKISDIAGDEMGCETMDIDDNQQSNKKRKLPDGFNRGVDLLKSGLKVIREGLSQWQLNQFEINELHTQFSQLEDVIIHLEKLAGSNEVSA</sequence>
<gene>
    <name evidence="1" type="ORF">L6164_016517</name>
</gene>
<name>A0ACB9NNN1_BAUVA</name>
<dbReference type="EMBL" id="CM039431">
    <property type="protein sequence ID" value="KAI4338173.1"/>
    <property type="molecule type" value="Genomic_DNA"/>
</dbReference>
<reference evidence="1 2" key="1">
    <citation type="journal article" date="2022" name="DNA Res.">
        <title>Chromosomal-level genome assembly of the orchid tree Bauhinia variegata (Leguminosae; Cercidoideae) supports the allotetraploid origin hypothesis of Bauhinia.</title>
        <authorList>
            <person name="Zhong Y."/>
            <person name="Chen Y."/>
            <person name="Zheng D."/>
            <person name="Pang J."/>
            <person name="Liu Y."/>
            <person name="Luo S."/>
            <person name="Meng S."/>
            <person name="Qian L."/>
            <person name="Wei D."/>
            <person name="Dai S."/>
            <person name="Zhou R."/>
        </authorList>
    </citation>
    <scope>NUCLEOTIDE SEQUENCE [LARGE SCALE GENOMIC DNA]</scope>
    <source>
        <strain evidence="1">BV-YZ2020</strain>
    </source>
</reference>
<comment type="caution">
    <text evidence="1">The sequence shown here is derived from an EMBL/GenBank/DDBJ whole genome shotgun (WGS) entry which is preliminary data.</text>
</comment>
<evidence type="ECO:0000313" key="2">
    <source>
        <dbReference type="Proteomes" id="UP000828941"/>
    </source>
</evidence>
<proteinExistence type="predicted"/>
<accession>A0ACB9NNN1</accession>
<organism evidence="1 2">
    <name type="scientific">Bauhinia variegata</name>
    <name type="common">Purple orchid tree</name>
    <name type="synonym">Phanera variegata</name>
    <dbReference type="NCBI Taxonomy" id="167791"/>
    <lineage>
        <taxon>Eukaryota</taxon>
        <taxon>Viridiplantae</taxon>
        <taxon>Streptophyta</taxon>
        <taxon>Embryophyta</taxon>
        <taxon>Tracheophyta</taxon>
        <taxon>Spermatophyta</taxon>
        <taxon>Magnoliopsida</taxon>
        <taxon>eudicotyledons</taxon>
        <taxon>Gunneridae</taxon>
        <taxon>Pentapetalae</taxon>
        <taxon>rosids</taxon>
        <taxon>fabids</taxon>
        <taxon>Fabales</taxon>
        <taxon>Fabaceae</taxon>
        <taxon>Cercidoideae</taxon>
        <taxon>Cercideae</taxon>
        <taxon>Bauhiniinae</taxon>
        <taxon>Bauhinia</taxon>
    </lineage>
</organism>